<keyword evidence="11" id="KW-1185">Reference proteome</keyword>
<reference evidence="11" key="1">
    <citation type="journal article" date="2019" name="Int. J. Syst. Evol. Microbiol.">
        <title>The Global Catalogue of Microorganisms (GCM) 10K type strain sequencing project: providing services to taxonomists for standard genome sequencing and annotation.</title>
        <authorList>
            <consortium name="The Broad Institute Genomics Platform"/>
            <consortium name="The Broad Institute Genome Sequencing Center for Infectious Disease"/>
            <person name="Wu L."/>
            <person name="Ma J."/>
        </authorList>
    </citation>
    <scope>NUCLEOTIDE SEQUENCE [LARGE SCALE GENOMIC DNA]</scope>
    <source>
        <strain evidence="11">KACC 12597</strain>
    </source>
</reference>
<evidence type="ECO:0000256" key="6">
    <source>
        <dbReference type="ARBA" id="ARBA00022840"/>
    </source>
</evidence>
<evidence type="ECO:0000313" key="10">
    <source>
        <dbReference type="EMBL" id="MFD2113703.1"/>
    </source>
</evidence>
<comment type="function">
    <text evidence="8">Ligates lysine onto the cytidine present at position 34 of the AUA codon-specific tRNA(Ile) that contains the anticodon CAU, in an ATP-dependent manner. Cytidine is converted to lysidine, thus changing the amino acid specificity of the tRNA from methionine to isoleucine.</text>
</comment>
<comment type="subcellular location">
    <subcellularLocation>
        <location evidence="1 8">Cytoplasm</location>
    </subcellularLocation>
</comment>
<dbReference type="PANTHER" id="PTHR43033">
    <property type="entry name" value="TRNA(ILE)-LYSIDINE SYNTHASE-RELATED"/>
    <property type="match status" value="1"/>
</dbReference>
<evidence type="ECO:0000256" key="3">
    <source>
        <dbReference type="ARBA" id="ARBA00022598"/>
    </source>
</evidence>
<keyword evidence="3 8" id="KW-0436">Ligase</keyword>
<dbReference type="Pfam" id="PF09179">
    <property type="entry name" value="TilS"/>
    <property type="match status" value="1"/>
</dbReference>
<accession>A0ABW4YDF2</accession>
<evidence type="ECO:0000256" key="8">
    <source>
        <dbReference type="HAMAP-Rule" id="MF_01161"/>
    </source>
</evidence>
<dbReference type="SUPFAM" id="SSF82829">
    <property type="entry name" value="MesJ substrate recognition domain-like"/>
    <property type="match status" value="1"/>
</dbReference>
<dbReference type="CDD" id="cd01992">
    <property type="entry name" value="TilS_N"/>
    <property type="match status" value="1"/>
</dbReference>
<proteinExistence type="inferred from homology"/>
<dbReference type="HAMAP" id="MF_01161">
    <property type="entry name" value="tRNA_Ile_lys_synt"/>
    <property type="match status" value="1"/>
</dbReference>
<comment type="caution">
    <text evidence="10">The sequence shown here is derived from an EMBL/GenBank/DDBJ whole genome shotgun (WGS) entry which is preliminary data.</text>
</comment>
<dbReference type="PANTHER" id="PTHR43033:SF1">
    <property type="entry name" value="TRNA(ILE)-LYSIDINE SYNTHASE-RELATED"/>
    <property type="match status" value="1"/>
</dbReference>
<dbReference type="SUPFAM" id="SSF52402">
    <property type="entry name" value="Adenine nucleotide alpha hydrolases-like"/>
    <property type="match status" value="1"/>
</dbReference>
<dbReference type="Gene3D" id="3.40.50.620">
    <property type="entry name" value="HUPs"/>
    <property type="match status" value="1"/>
</dbReference>
<keyword evidence="4 8" id="KW-0819">tRNA processing</keyword>
<dbReference type="Pfam" id="PF11734">
    <property type="entry name" value="TilS_C"/>
    <property type="match status" value="1"/>
</dbReference>
<dbReference type="SMART" id="SM00977">
    <property type="entry name" value="TilS_C"/>
    <property type="match status" value="1"/>
</dbReference>
<sequence length="448" mass="49301">MSHLDPARLAVSLADLAPVSRYWIAYSGGLDSEVLLCALSEARDRLAGELAVVHVDHGLHPESSRWADRCRARCAELGVTCEVRRFQLAPMRGESLEALARDARYGAFADVLDSGDLLLTAHHRDDQAETLLLALLRGSGVQGLAAMPRCMPLGAGRLVRPLLDLPRSVLIDFAASRGLDWIEDPSNAARTFDRNYLRHEVLPLLRARWPSCSATLARSAGHCAEAADLLDTLADRTLAELGGQRPGTLSVRGLMGLDRAQSANLLRRWLRLRGFRPPDSRHLARILDEVLVARPDANPWVAWSGCEVRRYRDDLFALNPLPERPASCQVLSWSIGSGAASLDLPTPLGRLEWHPEDGDRMPRNLEVRFGRTASRCRRAAGRPSRTLKALFQETGLPAWLRSYVPLIFDGETLVAVAGLCVCQTVEGAPLGGQVCWIGHPWEDWLRGA</sequence>
<dbReference type="EMBL" id="JBHUHX010000052">
    <property type="protein sequence ID" value="MFD2113703.1"/>
    <property type="molecule type" value="Genomic_DNA"/>
</dbReference>
<dbReference type="Gene3D" id="1.20.59.20">
    <property type="match status" value="1"/>
</dbReference>
<feature type="binding site" evidence="8">
    <location>
        <begin position="27"/>
        <end position="32"/>
    </location>
    <ligand>
        <name>ATP</name>
        <dbReference type="ChEBI" id="CHEBI:30616"/>
    </ligand>
</feature>
<feature type="domain" description="Lysidine-tRNA(Ile) synthetase C-terminal" evidence="9">
    <location>
        <begin position="365"/>
        <end position="436"/>
    </location>
</feature>
<comment type="similarity">
    <text evidence="8">Belongs to the tRNA(Ile)-lysidine synthase family.</text>
</comment>
<dbReference type="InterPro" id="IPR014729">
    <property type="entry name" value="Rossmann-like_a/b/a_fold"/>
</dbReference>
<name>A0ABW4YDF2_9GAMM</name>
<keyword evidence="6 8" id="KW-0067">ATP-binding</keyword>
<evidence type="ECO:0000256" key="7">
    <source>
        <dbReference type="ARBA" id="ARBA00048539"/>
    </source>
</evidence>
<keyword evidence="5 8" id="KW-0547">Nucleotide-binding</keyword>
<evidence type="ECO:0000256" key="5">
    <source>
        <dbReference type="ARBA" id="ARBA00022741"/>
    </source>
</evidence>
<dbReference type="GO" id="GO:0032267">
    <property type="term" value="F:tRNA(Ile)-lysidine synthase activity"/>
    <property type="evidence" value="ECO:0007669"/>
    <property type="project" value="UniProtKB-EC"/>
</dbReference>
<evidence type="ECO:0000259" key="9">
    <source>
        <dbReference type="SMART" id="SM00977"/>
    </source>
</evidence>
<dbReference type="RefSeq" id="WP_386028531.1">
    <property type="nucleotide sequence ID" value="NZ_JBHUHX010000052.1"/>
</dbReference>
<evidence type="ECO:0000256" key="4">
    <source>
        <dbReference type="ARBA" id="ARBA00022694"/>
    </source>
</evidence>
<dbReference type="InterPro" id="IPR012094">
    <property type="entry name" value="tRNA_Ile_lys_synt"/>
</dbReference>
<evidence type="ECO:0000313" key="11">
    <source>
        <dbReference type="Proteomes" id="UP001597337"/>
    </source>
</evidence>
<dbReference type="InterPro" id="IPR012795">
    <property type="entry name" value="tRNA_Ile_lys_synt_N"/>
</dbReference>
<dbReference type="NCBIfam" id="TIGR02433">
    <property type="entry name" value="lysidine_TilS_C"/>
    <property type="match status" value="1"/>
</dbReference>
<dbReference type="Pfam" id="PF01171">
    <property type="entry name" value="ATP_bind_3"/>
    <property type="match status" value="1"/>
</dbReference>
<comment type="catalytic activity">
    <reaction evidence="7 8">
        <text>cytidine(34) in tRNA(Ile2) + L-lysine + ATP = lysidine(34) in tRNA(Ile2) + AMP + diphosphate + H(+)</text>
        <dbReference type="Rhea" id="RHEA:43744"/>
        <dbReference type="Rhea" id="RHEA-COMP:10625"/>
        <dbReference type="Rhea" id="RHEA-COMP:10670"/>
        <dbReference type="ChEBI" id="CHEBI:15378"/>
        <dbReference type="ChEBI" id="CHEBI:30616"/>
        <dbReference type="ChEBI" id="CHEBI:32551"/>
        <dbReference type="ChEBI" id="CHEBI:33019"/>
        <dbReference type="ChEBI" id="CHEBI:82748"/>
        <dbReference type="ChEBI" id="CHEBI:83665"/>
        <dbReference type="ChEBI" id="CHEBI:456215"/>
        <dbReference type="EC" id="6.3.4.19"/>
    </reaction>
</comment>
<keyword evidence="2 8" id="KW-0963">Cytoplasm</keyword>
<dbReference type="InterPro" id="IPR011063">
    <property type="entry name" value="TilS/TtcA_N"/>
</dbReference>
<dbReference type="NCBIfam" id="TIGR02432">
    <property type="entry name" value="lysidine_TilS_N"/>
    <property type="match status" value="1"/>
</dbReference>
<organism evidence="10 11">
    <name type="scientific">Thiorhodococcus fuscus</name>
    <dbReference type="NCBI Taxonomy" id="527200"/>
    <lineage>
        <taxon>Bacteria</taxon>
        <taxon>Pseudomonadati</taxon>
        <taxon>Pseudomonadota</taxon>
        <taxon>Gammaproteobacteria</taxon>
        <taxon>Chromatiales</taxon>
        <taxon>Chromatiaceae</taxon>
        <taxon>Thiorhodococcus</taxon>
    </lineage>
</organism>
<dbReference type="InterPro" id="IPR012796">
    <property type="entry name" value="Lysidine-tRNA-synth_C"/>
</dbReference>
<evidence type="ECO:0000256" key="1">
    <source>
        <dbReference type="ARBA" id="ARBA00004496"/>
    </source>
</evidence>
<dbReference type="EC" id="6.3.4.19" evidence="8"/>
<dbReference type="Proteomes" id="UP001597337">
    <property type="component" value="Unassembled WGS sequence"/>
</dbReference>
<comment type="domain">
    <text evidence="8">The N-terminal region contains the highly conserved SGGXDS motif, predicted to be a P-loop motif involved in ATP binding.</text>
</comment>
<evidence type="ECO:0000256" key="2">
    <source>
        <dbReference type="ARBA" id="ARBA00022490"/>
    </source>
</evidence>
<dbReference type="InterPro" id="IPR015262">
    <property type="entry name" value="tRNA_Ile_lys_synt_subst-bd"/>
</dbReference>
<dbReference type="SUPFAM" id="SSF56037">
    <property type="entry name" value="PheT/TilS domain"/>
    <property type="match status" value="1"/>
</dbReference>
<protein>
    <recommendedName>
        <fullName evidence="8">tRNA(Ile)-lysidine synthase</fullName>
        <ecNumber evidence="8">6.3.4.19</ecNumber>
    </recommendedName>
    <alternativeName>
        <fullName evidence="8">tRNA(Ile)-2-lysyl-cytidine synthase</fullName>
    </alternativeName>
    <alternativeName>
        <fullName evidence="8">tRNA(Ile)-lysidine synthetase</fullName>
    </alternativeName>
</protein>
<gene>
    <name evidence="8 10" type="primary">tilS</name>
    <name evidence="10" type="ORF">ACFSJC_17785</name>
</gene>